<dbReference type="KEGG" id="tpro:Ga0080559_TMP4184"/>
<sequence length="656" mass="69919">MKGRASFGSSATADWLPGPEHMDRSRLAAAMLRWGYDSLEDLHRASIDAPETFWPKALDDLGVAFTTPWQTFRDDSEGFAFPRWFTGGRLNVATHCVTRHAEDPQAAQRPAVISEADSGARRALTFGELGAEVERIAAGLAAMGIGKGDRVGLFMPVIPEAAVALMACAKIGAVAVPAFSGYGPDPLAARLNAAGAVALVTVDGTTRKGKPVGMKETADGALAQAPGVKHVLVIENSGSGCDMTEGRDHDWSGVGRGLDPVPTVECDPNDPFLIIYTSGTTGAPKGIVHSHAGYLIKSGVDFGYAFDVQSDDIVGWIADMGWMLGPLMITGCLQFGAGIVFVEGLPNHPDHNRMWDIVERNRVTMLGMAPTAARGLRAAMNGGVPSQDISSLRAFTSTGEAWDEPTWWWLFREVGEEKLPIINYTGGTETGGGILSNYTCAPISCATFAGPLPGQDADVLDATGAPTSEIGELAVHNTWPGMTHAFWQDPDRYFDTYWSTFPDTWVHGDLASVAEDGYWRIHGRSDDTIKVSGRRIGPAEIESALVTNPEVSEAAVIGVPDPDRGSRIVAFVTLVTGVEELDMPKAAEAVTRLVGKAMIPSRIVPVPGLPKTKNGKIMRRAIRARYLGQPTGDMSALDASTPLDLIPVQADTEQTA</sequence>
<keyword evidence="6" id="KW-0007">Acetylation</keyword>
<dbReference type="GO" id="GO:0006085">
    <property type="term" value="P:acetyl-CoA biosynthetic process"/>
    <property type="evidence" value="ECO:0007669"/>
    <property type="project" value="TreeGrafter"/>
</dbReference>
<dbReference type="InterPro" id="IPR032387">
    <property type="entry name" value="ACAS_N"/>
</dbReference>
<evidence type="ECO:0000259" key="8">
    <source>
        <dbReference type="Pfam" id="PF13193"/>
    </source>
</evidence>
<dbReference type="RefSeq" id="WP_076624678.1">
    <property type="nucleotide sequence ID" value="NZ_BMEW01000001.1"/>
</dbReference>
<reference evidence="10 11" key="1">
    <citation type="submission" date="2016-03" db="EMBL/GenBank/DDBJ databases">
        <title>Deep-sea bacteria in the southern Pacific.</title>
        <authorList>
            <person name="Tang K."/>
        </authorList>
    </citation>
    <scope>NUCLEOTIDE SEQUENCE [LARGE SCALE GENOMIC DNA]</scope>
    <source>
        <strain evidence="10 11">JLT2016</strain>
    </source>
</reference>
<dbReference type="PANTHER" id="PTHR24095">
    <property type="entry name" value="ACETYL-COENZYME A SYNTHETASE"/>
    <property type="match status" value="1"/>
</dbReference>
<dbReference type="Gene3D" id="3.30.300.30">
    <property type="match status" value="1"/>
</dbReference>
<dbReference type="PANTHER" id="PTHR24095:SF14">
    <property type="entry name" value="ACETYL-COENZYME A SYNTHETASE 1"/>
    <property type="match status" value="1"/>
</dbReference>
<evidence type="ECO:0000256" key="6">
    <source>
        <dbReference type="ARBA" id="ARBA00022990"/>
    </source>
</evidence>
<keyword evidence="3 10" id="KW-0436">Ligase</keyword>
<dbReference type="Gene3D" id="3.40.50.12780">
    <property type="entry name" value="N-terminal domain of ligase-like"/>
    <property type="match status" value="1"/>
</dbReference>
<evidence type="ECO:0000259" key="9">
    <source>
        <dbReference type="Pfam" id="PF16177"/>
    </source>
</evidence>
<dbReference type="Pfam" id="PF16177">
    <property type="entry name" value="ACAS_N"/>
    <property type="match status" value="1"/>
</dbReference>
<dbReference type="Pfam" id="PF00501">
    <property type="entry name" value="AMP-binding"/>
    <property type="match status" value="1"/>
</dbReference>
<accession>A0A1U7DA88</accession>
<evidence type="ECO:0000256" key="4">
    <source>
        <dbReference type="ARBA" id="ARBA00022741"/>
    </source>
</evidence>
<dbReference type="STRING" id="1229727.Ga0080559_TMP4184"/>
<feature type="domain" description="AMP-binding enzyme C-terminal" evidence="8">
    <location>
        <begin position="540"/>
        <end position="616"/>
    </location>
</feature>
<dbReference type="SUPFAM" id="SSF56801">
    <property type="entry name" value="Acetyl-CoA synthetase-like"/>
    <property type="match status" value="1"/>
</dbReference>
<evidence type="ECO:0000256" key="2">
    <source>
        <dbReference type="ARBA" id="ARBA00013275"/>
    </source>
</evidence>
<dbReference type="PROSITE" id="PS00455">
    <property type="entry name" value="AMP_BINDING"/>
    <property type="match status" value="1"/>
</dbReference>
<dbReference type="InterPro" id="IPR000873">
    <property type="entry name" value="AMP-dep_synth/lig_dom"/>
</dbReference>
<dbReference type="InterPro" id="IPR025110">
    <property type="entry name" value="AMP-bd_C"/>
</dbReference>
<protein>
    <recommendedName>
        <fullName evidence="2">acetate--CoA ligase</fullName>
        <ecNumber evidence="2">6.2.1.1</ecNumber>
    </recommendedName>
</protein>
<proteinExistence type="inferred from homology"/>
<keyword evidence="5" id="KW-0067">ATP-binding</keyword>
<organism evidence="10 11">
    <name type="scientific">Salipiger profundus</name>
    <dbReference type="NCBI Taxonomy" id="1229727"/>
    <lineage>
        <taxon>Bacteria</taxon>
        <taxon>Pseudomonadati</taxon>
        <taxon>Pseudomonadota</taxon>
        <taxon>Alphaproteobacteria</taxon>
        <taxon>Rhodobacterales</taxon>
        <taxon>Roseobacteraceae</taxon>
        <taxon>Salipiger</taxon>
    </lineage>
</organism>
<evidence type="ECO:0000313" key="10">
    <source>
        <dbReference type="EMBL" id="APX24980.1"/>
    </source>
</evidence>
<dbReference type="AlphaFoldDB" id="A0A1U7DA88"/>
<comment type="similarity">
    <text evidence="1">Belongs to the ATP-dependent AMP-binding enzyme family.</text>
</comment>
<dbReference type="InterPro" id="IPR042099">
    <property type="entry name" value="ANL_N_sf"/>
</dbReference>
<dbReference type="InterPro" id="IPR045851">
    <property type="entry name" value="AMP-bd_C_sf"/>
</dbReference>
<keyword evidence="4" id="KW-0547">Nucleotide-binding</keyword>
<keyword evidence="11" id="KW-1185">Reference proteome</keyword>
<evidence type="ECO:0000256" key="1">
    <source>
        <dbReference type="ARBA" id="ARBA00006432"/>
    </source>
</evidence>
<evidence type="ECO:0000259" key="7">
    <source>
        <dbReference type="Pfam" id="PF00501"/>
    </source>
</evidence>
<dbReference type="Pfam" id="PF13193">
    <property type="entry name" value="AMP-binding_C"/>
    <property type="match status" value="1"/>
</dbReference>
<dbReference type="OrthoDB" id="9803968at2"/>
<dbReference type="EMBL" id="CP014796">
    <property type="protein sequence ID" value="APX24980.1"/>
    <property type="molecule type" value="Genomic_DNA"/>
</dbReference>
<evidence type="ECO:0000256" key="5">
    <source>
        <dbReference type="ARBA" id="ARBA00022840"/>
    </source>
</evidence>
<gene>
    <name evidence="10" type="ORF">Ga0080559_TMP4184</name>
</gene>
<evidence type="ECO:0000256" key="3">
    <source>
        <dbReference type="ARBA" id="ARBA00022598"/>
    </source>
</evidence>
<dbReference type="GO" id="GO:0003987">
    <property type="term" value="F:acetate-CoA ligase activity"/>
    <property type="evidence" value="ECO:0007669"/>
    <property type="project" value="UniProtKB-EC"/>
</dbReference>
<dbReference type="Proteomes" id="UP000186559">
    <property type="component" value="Chromosome"/>
</dbReference>
<name>A0A1U7DA88_9RHOB</name>
<feature type="domain" description="Acetyl-coenzyme A synthetase N-terminal" evidence="9">
    <location>
        <begin position="40"/>
        <end position="96"/>
    </location>
</feature>
<feature type="domain" description="AMP-dependent synthetase/ligase" evidence="7">
    <location>
        <begin position="106"/>
        <end position="478"/>
    </location>
</feature>
<dbReference type="GO" id="GO:0005524">
    <property type="term" value="F:ATP binding"/>
    <property type="evidence" value="ECO:0007669"/>
    <property type="project" value="UniProtKB-KW"/>
</dbReference>
<dbReference type="InterPro" id="IPR020845">
    <property type="entry name" value="AMP-binding_CS"/>
</dbReference>
<evidence type="ECO:0000313" key="11">
    <source>
        <dbReference type="Proteomes" id="UP000186559"/>
    </source>
</evidence>
<dbReference type="EC" id="6.2.1.1" evidence="2"/>